<accession>L8WMV7</accession>
<dbReference type="HOGENOM" id="CLU_1171299_0_0_1"/>
<feature type="region of interest" description="Disordered" evidence="1">
    <location>
        <begin position="173"/>
        <end position="211"/>
    </location>
</feature>
<evidence type="ECO:0000313" key="2">
    <source>
        <dbReference type="EMBL" id="ELU39491.1"/>
    </source>
</evidence>
<protein>
    <submittedName>
        <fullName evidence="2">Uncharacterized protein</fullName>
    </submittedName>
</protein>
<dbReference type="AlphaFoldDB" id="L8WMV7"/>
<reference evidence="2 3" key="1">
    <citation type="journal article" date="2013" name="Nat. Commun.">
        <title>The evolution and pathogenic mechanisms of the rice sheath blight pathogen.</title>
        <authorList>
            <person name="Zheng A."/>
            <person name="Lin R."/>
            <person name="Xu L."/>
            <person name="Qin P."/>
            <person name="Tang C."/>
            <person name="Ai P."/>
            <person name="Zhang D."/>
            <person name="Liu Y."/>
            <person name="Sun Z."/>
            <person name="Feng H."/>
            <person name="Wang Y."/>
            <person name="Chen Y."/>
            <person name="Liang X."/>
            <person name="Fu R."/>
            <person name="Li Q."/>
            <person name="Zhang J."/>
            <person name="Yu X."/>
            <person name="Xie Z."/>
            <person name="Ding L."/>
            <person name="Guan P."/>
            <person name="Tang J."/>
            <person name="Liang Y."/>
            <person name="Wang S."/>
            <person name="Deng Q."/>
            <person name="Li S."/>
            <person name="Zhu J."/>
            <person name="Wang L."/>
            <person name="Liu H."/>
            <person name="Li P."/>
        </authorList>
    </citation>
    <scope>NUCLEOTIDE SEQUENCE [LARGE SCALE GENOMIC DNA]</scope>
    <source>
        <strain evidence="3">AG-1 IA</strain>
    </source>
</reference>
<evidence type="ECO:0000256" key="1">
    <source>
        <dbReference type="SAM" id="MobiDB-lite"/>
    </source>
</evidence>
<proteinExistence type="predicted"/>
<sequence length="237" mass="26277">MATLRPASSKHRKIAQSYCPDLPYEYLHYHHLRPINGIHFNVSPIWSGTNALCKVLCTMWTAVKYEKRSAQHTYGRGQRSRSYPAGAGCPKEANDQCKCLGTWESVLYIGNFGTKRNRLIVQEPLGITYLFVAGTVLMRSQGSQATYVKIRSFAKFLPEGNLTNGISPVTLRGPEKPWSAPERSGFGDPLVWTQPDPECSASAPERSTSTSGVFQVPVETCLLSIEVGSRSQHDVLK</sequence>
<organism evidence="2 3">
    <name type="scientific">Thanatephorus cucumeris (strain AG1-IA)</name>
    <name type="common">Rice sheath blight fungus</name>
    <name type="synonym">Rhizoctonia solani</name>
    <dbReference type="NCBI Taxonomy" id="983506"/>
    <lineage>
        <taxon>Eukaryota</taxon>
        <taxon>Fungi</taxon>
        <taxon>Dikarya</taxon>
        <taxon>Basidiomycota</taxon>
        <taxon>Agaricomycotina</taxon>
        <taxon>Agaricomycetes</taxon>
        <taxon>Cantharellales</taxon>
        <taxon>Ceratobasidiaceae</taxon>
        <taxon>Rhizoctonia</taxon>
        <taxon>Rhizoctonia solani AG-1</taxon>
    </lineage>
</organism>
<comment type="caution">
    <text evidence="2">The sequence shown here is derived from an EMBL/GenBank/DDBJ whole genome shotgun (WGS) entry which is preliminary data.</text>
</comment>
<dbReference type="EMBL" id="AFRT01001752">
    <property type="protein sequence ID" value="ELU39491.1"/>
    <property type="molecule type" value="Genomic_DNA"/>
</dbReference>
<dbReference type="Proteomes" id="UP000011668">
    <property type="component" value="Unassembled WGS sequence"/>
</dbReference>
<evidence type="ECO:0000313" key="3">
    <source>
        <dbReference type="Proteomes" id="UP000011668"/>
    </source>
</evidence>
<name>L8WMV7_THACA</name>
<gene>
    <name evidence="2" type="ORF">AG1IA_06478</name>
</gene>
<keyword evidence="3" id="KW-1185">Reference proteome</keyword>